<keyword evidence="4 7" id="KW-0378">Hydrolase</keyword>
<dbReference type="NCBIfam" id="NF004079">
    <property type="entry name" value="PRK05584.1"/>
    <property type="match status" value="1"/>
</dbReference>
<feature type="domain" description="Nucleoside phosphorylase" evidence="6">
    <location>
        <begin position="4"/>
        <end position="240"/>
    </location>
</feature>
<dbReference type="OrthoDB" id="9792278at2"/>
<dbReference type="GO" id="GO:0008782">
    <property type="term" value="F:adenosylhomocysteine nucleosidase activity"/>
    <property type="evidence" value="ECO:0007669"/>
    <property type="project" value="UniProtKB-EC"/>
</dbReference>
<dbReference type="RefSeq" id="WP_124541155.1">
    <property type="nucleotide sequence ID" value="NZ_QUSW01000003.1"/>
</dbReference>
<protein>
    <recommendedName>
        <fullName evidence="2">adenosylhomocysteine nucleosidase</fullName>
        <ecNumber evidence="2">3.2.2.9</ecNumber>
    </recommendedName>
</protein>
<dbReference type="EC" id="3.2.2.9" evidence="2"/>
<gene>
    <name evidence="7" type="ORF">DZC73_14695</name>
</gene>
<keyword evidence="8" id="KW-1185">Reference proteome</keyword>
<name>A0A3N7K0W7_9BURK</name>
<evidence type="ECO:0000256" key="2">
    <source>
        <dbReference type="ARBA" id="ARBA00011974"/>
    </source>
</evidence>
<dbReference type="GO" id="GO:0005829">
    <property type="term" value="C:cytosol"/>
    <property type="evidence" value="ECO:0007669"/>
    <property type="project" value="TreeGrafter"/>
</dbReference>
<dbReference type="InterPro" id="IPR000845">
    <property type="entry name" value="Nucleoside_phosphorylase_d"/>
</dbReference>
<dbReference type="UniPathway" id="UPA00904">
    <property type="reaction ID" value="UER00871"/>
</dbReference>
<reference evidence="7 8" key="2">
    <citation type="submission" date="2018-12" db="EMBL/GenBank/DDBJ databases">
        <title>Rhizobacter gummiphilus sp. nov., a rubber-degrading bacterium isolated from the soil of a botanical garden in Japan.</title>
        <authorList>
            <person name="Shunsuke S.S."/>
        </authorList>
    </citation>
    <scope>NUCLEOTIDE SEQUENCE [LARGE SCALE GENOMIC DNA]</scope>
    <source>
        <strain evidence="7 8">S-16</strain>
    </source>
</reference>
<accession>A0A3N7K0W7</accession>
<keyword evidence="7" id="KW-0326">Glycosidase</keyword>
<evidence type="ECO:0000256" key="3">
    <source>
        <dbReference type="ARBA" id="ARBA00022605"/>
    </source>
</evidence>
<dbReference type="PANTHER" id="PTHR46832:SF1">
    <property type="entry name" value="5'-METHYLTHIOADENOSINE_S-ADENOSYLHOMOCYSTEINE NUCLEOSIDASE"/>
    <property type="match status" value="1"/>
</dbReference>
<proteinExistence type="predicted"/>
<keyword evidence="5" id="KW-0486">Methionine biosynthesis</keyword>
<dbReference type="GO" id="GO:0009164">
    <property type="term" value="P:nucleoside catabolic process"/>
    <property type="evidence" value="ECO:0007669"/>
    <property type="project" value="InterPro"/>
</dbReference>
<comment type="pathway">
    <text evidence="1">Amino-acid biosynthesis; L-methionine biosynthesis via salvage pathway; S-methyl-5-thio-alpha-D-ribose 1-phosphate from S-methyl-5'-thioadenosine (hydrolase route): step 1/2.</text>
</comment>
<dbReference type="InterPro" id="IPR010049">
    <property type="entry name" value="MTA_SAH_Nsdase"/>
</dbReference>
<dbReference type="Pfam" id="PF01048">
    <property type="entry name" value="PNP_UDP_1"/>
    <property type="match status" value="1"/>
</dbReference>
<organism evidence="7 8">
    <name type="scientific">Piscinibacter terrae</name>
    <dbReference type="NCBI Taxonomy" id="2496871"/>
    <lineage>
        <taxon>Bacteria</taxon>
        <taxon>Pseudomonadati</taxon>
        <taxon>Pseudomonadota</taxon>
        <taxon>Betaproteobacteria</taxon>
        <taxon>Burkholderiales</taxon>
        <taxon>Sphaerotilaceae</taxon>
        <taxon>Piscinibacter</taxon>
    </lineage>
</organism>
<dbReference type="GO" id="GO:0008930">
    <property type="term" value="F:methylthioadenosine nucleosidase activity"/>
    <property type="evidence" value="ECO:0007669"/>
    <property type="project" value="InterPro"/>
</dbReference>
<reference evidence="7 8" key="1">
    <citation type="submission" date="2018-08" db="EMBL/GenBank/DDBJ databases">
        <authorList>
            <person name="Khan S.A."/>
            <person name="Jeon C.O."/>
            <person name="Chun B.H."/>
            <person name="Jeong S.E."/>
        </authorList>
    </citation>
    <scope>NUCLEOTIDE SEQUENCE [LARGE SCALE GENOMIC DNA]</scope>
    <source>
        <strain evidence="7 8">S-16</strain>
    </source>
</reference>
<evidence type="ECO:0000313" key="8">
    <source>
        <dbReference type="Proteomes" id="UP000267464"/>
    </source>
</evidence>
<comment type="caution">
    <text evidence="7">The sequence shown here is derived from an EMBL/GenBank/DDBJ whole genome shotgun (WGS) entry which is preliminary data.</text>
</comment>
<dbReference type="EMBL" id="QUSW01000003">
    <property type="protein sequence ID" value="RQP24645.1"/>
    <property type="molecule type" value="Genomic_DNA"/>
</dbReference>
<evidence type="ECO:0000256" key="4">
    <source>
        <dbReference type="ARBA" id="ARBA00022801"/>
    </source>
</evidence>
<dbReference type="PANTHER" id="PTHR46832">
    <property type="entry name" value="5'-METHYLTHIOADENOSINE/S-ADENOSYLHOMOCYSTEINE NUCLEOSIDASE"/>
    <property type="match status" value="1"/>
</dbReference>
<dbReference type="Proteomes" id="UP000267464">
    <property type="component" value="Unassembled WGS sequence"/>
</dbReference>
<dbReference type="GO" id="GO:0019509">
    <property type="term" value="P:L-methionine salvage from methylthioadenosine"/>
    <property type="evidence" value="ECO:0007669"/>
    <property type="project" value="UniProtKB-UniPathway"/>
</dbReference>
<keyword evidence="3" id="KW-0028">Amino-acid biosynthesis</keyword>
<dbReference type="AlphaFoldDB" id="A0A3N7K0W7"/>
<evidence type="ECO:0000256" key="1">
    <source>
        <dbReference type="ARBA" id="ARBA00004945"/>
    </source>
</evidence>
<dbReference type="Gene3D" id="3.40.50.1580">
    <property type="entry name" value="Nucleoside phosphorylase domain"/>
    <property type="match status" value="1"/>
</dbReference>
<dbReference type="SUPFAM" id="SSF53167">
    <property type="entry name" value="Purine and uridine phosphorylases"/>
    <property type="match status" value="1"/>
</dbReference>
<evidence type="ECO:0000313" key="7">
    <source>
        <dbReference type="EMBL" id="RQP24645.1"/>
    </source>
</evidence>
<dbReference type="CDD" id="cd09008">
    <property type="entry name" value="MTAN"/>
    <property type="match status" value="1"/>
</dbReference>
<evidence type="ECO:0000259" key="6">
    <source>
        <dbReference type="Pfam" id="PF01048"/>
    </source>
</evidence>
<dbReference type="NCBIfam" id="TIGR01704">
    <property type="entry name" value="MTA_SAH-Nsdase"/>
    <property type="match status" value="1"/>
</dbReference>
<evidence type="ECO:0000256" key="5">
    <source>
        <dbReference type="ARBA" id="ARBA00023167"/>
    </source>
</evidence>
<dbReference type="GO" id="GO:0019284">
    <property type="term" value="P:L-methionine salvage from S-adenosylmethionine"/>
    <property type="evidence" value="ECO:0007669"/>
    <property type="project" value="TreeGrafter"/>
</dbReference>
<sequence length="264" mass="28029">MRPLAIVSAMHEELHALLPLLDAPSQRTLAARRFHIGTLAGQPVVLVLSGIGKVAAATTAALLIHEFDAQAIVFTGVAGGLGPGVKVGDVVVATQALQHDMDASPIFPRFEVPLTGRSRFDVDEVLSGHLATSAEDCLHRADELMVRAHLEPFGIAAPRVHRGLVVSGDRFVSTAAESRALVQALPDALAVEMEGAALAQVCADFGCPFAVMRTISDRADDDAHADFSRFIAEVASVYTRVVVLHWLQQLPAYTGAMGIQSSDR</sequence>
<dbReference type="InterPro" id="IPR035994">
    <property type="entry name" value="Nucleoside_phosphorylase_sf"/>
</dbReference>